<keyword evidence="3" id="KW-1185">Reference proteome</keyword>
<gene>
    <name evidence="2" type="ORF">bsdE14_11350</name>
</gene>
<protein>
    <submittedName>
        <fullName evidence="2">Beta-1,3-N-acetylglucosaminyltransferase</fullName>
    </submittedName>
</protein>
<dbReference type="EMBL" id="BRXR01000001">
    <property type="protein sequence ID" value="GLC29725.1"/>
    <property type="molecule type" value="Genomic_DNA"/>
</dbReference>
<reference evidence="2 3" key="1">
    <citation type="journal article" date="2024" name="Int. J. Syst. Evol. Microbiol.">
        <title>Clostridium omnivorum sp. nov., isolated from anoxic soil under the treatment of reductive soil disinfestation.</title>
        <authorList>
            <person name="Ueki A."/>
            <person name="Tonouchi A."/>
            <person name="Kaku N."/>
            <person name="Honma S."/>
            <person name="Ueki K."/>
        </authorList>
    </citation>
    <scope>NUCLEOTIDE SEQUENCE [LARGE SCALE GENOMIC DNA]</scope>
    <source>
        <strain evidence="2 3">E14</strain>
    </source>
</reference>
<dbReference type="Gene3D" id="3.90.550.10">
    <property type="entry name" value="Spore Coat Polysaccharide Biosynthesis Protein SpsA, Chain A"/>
    <property type="match status" value="1"/>
</dbReference>
<evidence type="ECO:0000313" key="2">
    <source>
        <dbReference type="EMBL" id="GLC29725.1"/>
    </source>
</evidence>
<dbReference type="PANTHER" id="PTHR22916:SF3">
    <property type="entry name" value="UDP-GLCNAC:BETAGAL BETA-1,3-N-ACETYLGLUCOSAMINYLTRANSFERASE-LIKE PROTEIN 1"/>
    <property type="match status" value="1"/>
</dbReference>
<name>A0ABQ5N3U8_9CLOT</name>
<dbReference type="Pfam" id="PF00535">
    <property type="entry name" value="Glycos_transf_2"/>
    <property type="match status" value="1"/>
</dbReference>
<dbReference type="RefSeq" id="WP_264849011.1">
    <property type="nucleotide sequence ID" value="NZ_BRXR01000001.1"/>
</dbReference>
<evidence type="ECO:0000259" key="1">
    <source>
        <dbReference type="Pfam" id="PF00535"/>
    </source>
</evidence>
<dbReference type="InterPro" id="IPR001173">
    <property type="entry name" value="Glyco_trans_2-like"/>
</dbReference>
<dbReference type="Proteomes" id="UP001208567">
    <property type="component" value="Unassembled WGS sequence"/>
</dbReference>
<organism evidence="2 3">
    <name type="scientific">Clostridium omnivorum</name>
    <dbReference type="NCBI Taxonomy" id="1604902"/>
    <lineage>
        <taxon>Bacteria</taxon>
        <taxon>Bacillati</taxon>
        <taxon>Bacillota</taxon>
        <taxon>Clostridia</taxon>
        <taxon>Eubacteriales</taxon>
        <taxon>Clostridiaceae</taxon>
        <taxon>Clostridium</taxon>
    </lineage>
</organism>
<dbReference type="PANTHER" id="PTHR22916">
    <property type="entry name" value="GLYCOSYLTRANSFERASE"/>
    <property type="match status" value="1"/>
</dbReference>
<dbReference type="CDD" id="cd00761">
    <property type="entry name" value="Glyco_tranf_GTA_type"/>
    <property type="match status" value="1"/>
</dbReference>
<dbReference type="SUPFAM" id="SSF53448">
    <property type="entry name" value="Nucleotide-diphospho-sugar transferases"/>
    <property type="match status" value="1"/>
</dbReference>
<proteinExistence type="predicted"/>
<comment type="caution">
    <text evidence="2">The sequence shown here is derived from an EMBL/GenBank/DDBJ whole genome shotgun (WGS) entry which is preliminary data.</text>
</comment>
<evidence type="ECO:0000313" key="3">
    <source>
        <dbReference type="Proteomes" id="UP001208567"/>
    </source>
</evidence>
<feature type="domain" description="Glycosyltransferase 2-like" evidence="1">
    <location>
        <begin position="6"/>
        <end position="133"/>
    </location>
</feature>
<sequence>MEPLISVIIPAYNCEEFIEDTINSVLSQTYKNIEIIVVDDGSKDKTSELIKAMSEMNPSIKYFYQSNSGVSMTRNKAINESKGEYVAFIDGDDLWYDTKLQKQVDKLVSGKYDACFCGHISWYMDSEKKISNIVKFENENIAYEYIKSEMWPQTSTWIVRRDTIIDNDIKFTPKCNWGEDVEFFTKVVSLSKVCFVDECLSVYRIRENNSLSSDFSKKQVYYLNEAKKMWERLEQWFNTLDNNNLNEVQKAKIISYIRNYRIPFLLINTLWHGIKEKELKEKYANIYKQQETIDCINNFKPKFTRVDIKTFIKSKLLKFKV</sequence>
<accession>A0ABQ5N3U8</accession>
<dbReference type="InterPro" id="IPR029044">
    <property type="entry name" value="Nucleotide-diphossugar_trans"/>
</dbReference>